<evidence type="ECO:0000313" key="10">
    <source>
        <dbReference type="EMBL" id="CAG7882379.1"/>
    </source>
</evidence>
<accession>A0A8D9GL13</accession>
<comment type="subcellular location">
    <subcellularLocation>
        <location evidence="1">Membrane</location>
        <topology evidence="1">Single-pass membrane protein</topology>
    </subcellularLocation>
</comment>
<dbReference type="AlphaFoldDB" id="A0A8D9GL13"/>
<dbReference type="GO" id="GO:0016413">
    <property type="term" value="F:O-acetyltransferase activity"/>
    <property type="evidence" value="ECO:0007669"/>
    <property type="project" value="InterPro"/>
</dbReference>
<comment type="similarity">
    <text evidence="2">Belongs to the PC-esterase family. TBL subfamily.</text>
</comment>
<feature type="domain" description="Trichome birefringence-like N-terminal" evidence="9">
    <location>
        <begin position="76"/>
        <end position="131"/>
    </location>
</feature>
<evidence type="ECO:0000259" key="9">
    <source>
        <dbReference type="Pfam" id="PF14416"/>
    </source>
</evidence>
<dbReference type="Proteomes" id="UP000694005">
    <property type="component" value="Chromosome A03"/>
</dbReference>
<keyword evidence="5 7" id="KW-1133">Transmembrane helix</keyword>
<name>A0A8D9GL13_BRACM</name>
<evidence type="ECO:0000256" key="4">
    <source>
        <dbReference type="ARBA" id="ARBA00022968"/>
    </source>
</evidence>
<gene>
    <name evidence="10" type="ORF">BRAPAZ1V2_A03P37220.2</name>
</gene>
<keyword evidence="4" id="KW-0735">Signal-anchor</keyword>
<feature type="transmembrane region" description="Helical" evidence="7">
    <location>
        <begin position="31"/>
        <end position="54"/>
    </location>
</feature>
<dbReference type="EMBL" id="LS974619">
    <property type="protein sequence ID" value="CAG7882379.1"/>
    <property type="molecule type" value="Genomic_DNA"/>
</dbReference>
<evidence type="ECO:0000256" key="5">
    <source>
        <dbReference type="ARBA" id="ARBA00022989"/>
    </source>
</evidence>
<evidence type="ECO:0008006" key="12">
    <source>
        <dbReference type="Google" id="ProtNLM"/>
    </source>
</evidence>
<sequence length="183" mass="21189">MDQQQESNSMKQLFPLSSSPFLSTFKIKKHIFVGISLLVSFLIFSVTVVDLVGIKPHLCFEFLSSSLTKERRNNDVCDYSYGKWVRSRQRDVDGTSYGEECRFLDPGFRCLNNGRKDSGFRQWRWQPHGCDLPRKDAHPSRYREPGTPEDAPQDCSHWCLPGVPDTWNEILYAQLLAMNYTTK</sequence>
<protein>
    <recommendedName>
        <fullName evidence="12">Trichome birefringence-like N-terminal domain-containing protein</fullName>
    </recommendedName>
</protein>
<dbReference type="InterPro" id="IPR026057">
    <property type="entry name" value="TBL_C"/>
</dbReference>
<dbReference type="PANTHER" id="PTHR32285">
    <property type="entry name" value="PROTEIN TRICHOME BIREFRINGENCE-LIKE 9-RELATED"/>
    <property type="match status" value="1"/>
</dbReference>
<keyword evidence="3 7" id="KW-0812">Transmembrane</keyword>
<feature type="domain" description="Trichome birefringence-like C-terminal" evidence="8">
    <location>
        <begin position="134"/>
        <end position="173"/>
    </location>
</feature>
<evidence type="ECO:0000256" key="1">
    <source>
        <dbReference type="ARBA" id="ARBA00004167"/>
    </source>
</evidence>
<evidence type="ECO:0000256" key="2">
    <source>
        <dbReference type="ARBA" id="ARBA00007727"/>
    </source>
</evidence>
<keyword evidence="6 7" id="KW-0472">Membrane</keyword>
<proteinExistence type="inferred from homology"/>
<evidence type="ECO:0000313" key="11">
    <source>
        <dbReference type="Proteomes" id="UP000694005"/>
    </source>
</evidence>
<evidence type="ECO:0000259" key="8">
    <source>
        <dbReference type="Pfam" id="PF13839"/>
    </source>
</evidence>
<evidence type="ECO:0000256" key="6">
    <source>
        <dbReference type="ARBA" id="ARBA00023136"/>
    </source>
</evidence>
<evidence type="ECO:0000256" key="3">
    <source>
        <dbReference type="ARBA" id="ARBA00022692"/>
    </source>
</evidence>
<organism evidence="10 11">
    <name type="scientific">Brassica campestris</name>
    <name type="common">Field mustard</name>
    <dbReference type="NCBI Taxonomy" id="3711"/>
    <lineage>
        <taxon>Eukaryota</taxon>
        <taxon>Viridiplantae</taxon>
        <taxon>Streptophyta</taxon>
        <taxon>Embryophyta</taxon>
        <taxon>Tracheophyta</taxon>
        <taxon>Spermatophyta</taxon>
        <taxon>Magnoliopsida</taxon>
        <taxon>eudicotyledons</taxon>
        <taxon>Gunneridae</taxon>
        <taxon>Pentapetalae</taxon>
        <taxon>rosids</taxon>
        <taxon>malvids</taxon>
        <taxon>Brassicales</taxon>
        <taxon>Brassicaceae</taxon>
        <taxon>Brassiceae</taxon>
        <taxon>Brassica</taxon>
    </lineage>
</organism>
<dbReference type="Gramene" id="A03p37220.2_BraZ1">
    <property type="protein sequence ID" value="A03p37220.2_BraZ1.CDS"/>
    <property type="gene ID" value="A03g37220.2_BraZ1"/>
</dbReference>
<dbReference type="PANTHER" id="PTHR32285:SF210">
    <property type="entry name" value="PROTEIN TRICHOME BIREFRINGENCE-LIKE 8"/>
    <property type="match status" value="1"/>
</dbReference>
<dbReference type="InterPro" id="IPR025846">
    <property type="entry name" value="TBL_N"/>
</dbReference>
<dbReference type="GO" id="GO:0016020">
    <property type="term" value="C:membrane"/>
    <property type="evidence" value="ECO:0007669"/>
    <property type="project" value="UniProtKB-SubCell"/>
</dbReference>
<dbReference type="Pfam" id="PF13839">
    <property type="entry name" value="PC-Esterase"/>
    <property type="match status" value="1"/>
</dbReference>
<dbReference type="InterPro" id="IPR029962">
    <property type="entry name" value="TBL"/>
</dbReference>
<reference evidence="10 11" key="1">
    <citation type="submission" date="2021-07" db="EMBL/GenBank/DDBJ databases">
        <authorList>
            <consortium name="Genoscope - CEA"/>
            <person name="William W."/>
        </authorList>
    </citation>
    <scope>NUCLEOTIDE SEQUENCE [LARGE SCALE GENOMIC DNA]</scope>
</reference>
<dbReference type="Pfam" id="PF14416">
    <property type="entry name" value="PMR5N"/>
    <property type="match status" value="1"/>
</dbReference>
<evidence type="ECO:0000256" key="7">
    <source>
        <dbReference type="SAM" id="Phobius"/>
    </source>
</evidence>